<keyword evidence="2" id="KW-0460">Magnesium</keyword>
<dbReference type="GO" id="GO:0046872">
    <property type="term" value="F:metal ion binding"/>
    <property type="evidence" value="ECO:0007669"/>
    <property type="project" value="UniProtKB-KW"/>
</dbReference>
<reference evidence="6 7" key="1">
    <citation type="submission" date="2024-09" db="EMBL/GenBank/DDBJ databases">
        <title>Chromosome-scale assembly of Riccia fluitans.</title>
        <authorList>
            <person name="Paukszto L."/>
            <person name="Sawicki J."/>
            <person name="Karawczyk K."/>
            <person name="Piernik-Szablinska J."/>
            <person name="Szczecinska M."/>
            <person name="Mazdziarz M."/>
        </authorList>
    </citation>
    <scope>NUCLEOTIDE SEQUENCE [LARGE SCALE GENOMIC DNA]</scope>
    <source>
        <strain evidence="6">Rf_01</strain>
        <tissue evidence="6">Aerial parts of the thallus</tissue>
    </source>
</reference>
<dbReference type="Pfam" id="PF22600">
    <property type="entry name" value="MTPAP-like_central"/>
    <property type="match status" value="1"/>
</dbReference>
<evidence type="ECO:0000256" key="3">
    <source>
        <dbReference type="SAM" id="MobiDB-lite"/>
    </source>
</evidence>
<proteinExistence type="predicted"/>
<dbReference type="InterPro" id="IPR043519">
    <property type="entry name" value="NT_sf"/>
</dbReference>
<feature type="compositionally biased region" description="Polar residues" evidence="3">
    <location>
        <begin position="642"/>
        <end position="652"/>
    </location>
</feature>
<dbReference type="GO" id="GO:0016779">
    <property type="term" value="F:nucleotidyltransferase activity"/>
    <property type="evidence" value="ECO:0007669"/>
    <property type="project" value="UniProtKB-ARBA"/>
</dbReference>
<evidence type="ECO:0000259" key="5">
    <source>
        <dbReference type="Pfam" id="PF22600"/>
    </source>
</evidence>
<dbReference type="PANTHER" id="PTHR23092">
    <property type="entry name" value="POLY(A) RNA POLYMERASE"/>
    <property type="match status" value="1"/>
</dbReference>
<dbReference type="PANTHER" id="PTHR23092:SF48">
    <property type="entry name" value="NUCLEOTIDYLTRANSFERASE FAMILY PROTEIN"/>
    <property type="match status" value="1"/>
</dbReference>
<dbReference type="SUPFAM" id="SSF81631">
    <property type="entry name" value="PAP/OAS1 substrate-binding domain"/>
    <property type="match status" value="1"/>
</dbReference>
<feature type="region of interest" description="Disordered" evidence="3">
    <location>
        <begin position="610"/>
        <end position="652"/>
    </location>
</feature>
<feature type="compositionally biased region" description="Basic and acidic residues" evidence="3">
    <location>
        <begin position="343"/>
        <end position="352"/>
    </location>
</feature>
<feature type="compositionally biased region" description="Polar residues" evidence="3">
    <location>
        <begin position="139"/>
        <end position="148"/>
    </location>
</feature>
<protein>
    <recommendedName>
        <fullName evidence="8">Polymerase nucleotidyl transferase domain-containing protein</fullName>
    </recommendedName>
</protein>
<name>A0ABD1Z4P4_9MARC</name>
<evidence type="ECO:0000313" key="7">
    <source>
        <dbReference type="Proteomes" id="UP001605036"/>
    </source>
</evidence>
<feature type="region of interest" description="Disordered" evidence="3">
    <location>
        <begin position="1"/>
        <end position="22"/>
    </location>
</feature>
<dbReference type="EMBL" id="JBHFFA010000002">
    <property type="protein sequence ID" value="KAL2642470.1"/>
    <property type="molecule type" value="Genomic_DNA"/>
</dbReference>
<feature type="region of interest" description="Disordered" evidence="3">
    <location>
        <begin position="333"/>
        <end position="367"/>
    </location>
</feature>
<dbReference type="Gene3D" id="1.10.1410.10">
    <property type="match status" value="1"/>
</dbReference>
<sequence length="1615" mass="178085">MKIAREVRASSSKGRESSIRSKNQLLAGDTSERLRGFRGSLSDSEVDQFTVLARKSAKGSSIAAFLSGLQALKELSESGLLRGNFEDFSSVREAETSRLFDSTLKVAHTLSDRVLRKVRNLLVKIRNDHVEMELFGDENSGNLRSNNLDQKREVKSGKTKKKKRRKQGSSQKAESVQKESVQKESVQKEDNLPVQKGELVQKKDELCTVAHTSLKVQEYGEETTEVEIGKSETWISDPPQVMDLVKMGPSGHQALSRKGKSGKSQIRRDERLRHDSKLESKVLHVTDVEGLTLNEVGKEDLLCRSANEKVKDEKADQASVIETKKLTAEQYRGLSASDVENENEFRRKSTDRKGKRGKSKCRREQKQLGATFVDMTESRLDDIEECQTGSFSAFVNVSADGQGDRKKSNQDAPHKLSSDITVPSCEDIEVSKDSSLPKQVKVICESVMNGDQVWVNKVESLNRVPSAAAALSTHQHCSGPVVHKKMIVLDEKEESHEFKSESLYTLPSNQSETSDTSVSKDLGRMNLAQLGPEQMLSDSLRIKSSQIQAESFGDAAVNEPDSQEPPTICFGSFDTLLPGSGEISGSSHGPVTPMKIGTQASFVVKKGRELGDNSAHHDSRRAQVKDLGNWSEGATHSRHIRGTSNGPHPATKTSRQLEFAASGVLPEQQGSVVRTGPHEWPGSVQVSNSGACNQSTASDWLQLDVGRGLPPRVQSSRFSNKSNSLSVWRTKQADTSSSGFPSTCPSSTVNQEWPSFVQSINVPRNLPRTFSTRDEAKFTGRCSPKLSKITSGSKEVKGSSETLVDDVEDKFAYDTDVDDYGDYKTGEFDDFDGYLVSEEEGDKSLDDGVEGSAADYNQIFGGGVMYWNSADYAGMGYSRPGSLSSEDSSWARHEADLSVVLDDIVNCQLPQSGYPGKGSAVLNGISSSPPSASSLPVNFDYVNAVASSNSRHGLPRPVGNEFGGKITVQSSQLQSPEEQSALPRELSSEMIEKSGVDSSAQPVLRPIVVVRDFILSRQVTSGEALRLQEAKSPHIVPRSKRDFPSHRRRPPSPVLRCVPPAPPPPPPSPVAGPRRRKGFMAARSGSSSPRHWGLVNWSHKDEADNTEGNSKGGNQEGFIAGGRRRSGVINNPPMHPLSGALLRERLIAVPSLSLEQEHPDLALPMKTTLIQTNNPALYHSLTKMMKIIHVEIEAFRVQVLEENKRRRPFVHTAVKKVAHSLQVLWPRSRTKIFGSIATGLALPTSDVDLVVCLPPVRNLEPIKEAGILEGRNGIKETCLQHAARYLADQEWVKSDSLKTVENTLVPIISLIAEFHNQQFEMDDEESSFFHSSNLRKYASRESEVRGDSVSTVTVVPVDRCKEDKNSCDEEVKGSWGGEADRRLVRLDISFEAPSHTGLRTAELVRELIGQFPALSPMALVLKQFLTDRSLDHPYTGGLGSYCLVLLITRFLQHQSHLQSNRQSSSQNLGSLLVDFLHFFGCVFDPRSMGVRIRSGGMFLSRDNLNRIDPLYIEDPLHAHNNIGRNCFRIQQCVKAFAEAYAVLEKRMEEWGREHPRNAYDVSTWPGDALGARKRSNDWQITKIDVVALGIQCARQKVSPRRKLRPLSSGSDYGAV</sequence>
<accession>A0ABD1Z4P4</accession>
<organism evidence="6 7">
    <name type="scientific">Riccia fluitans</name>
    <dbReference type="NCBI Taxonomy" id="41844"/>
    <lineage>
        <taxon>Eukaryota</taxon>
        <taxon>Viridiplantae</taxon>
        <taxon>Streptophyta</taxon>
        <taxon>Embryophyta</taxon>
        <taxon>Marchantiophyta</taxon>
        <taxon>Marchantiopsida</taxon>
        <taxon>Marchantiidae</taxon>
        <taxon>Marchantiales</taxon>
        <taxon>Ricciaceae</taxon>
        <taxon>Riccia</taxon>
    </lineage>
</organism>
<dbReference type="Gene3D" id="3.30.460.10">
    <property type="entry name" value="Beta Polymerase, domain 2"/>
    <property type="match status" value="1"/>
</dbReference>
<gene>
    <name evidence="6" type="ORF">R1flu_010057</name>
</gene>
<feature type="region of interest" description="Disordered" evidence="3">
    <location>
        <begin position="241"/>
        <end position="273"/>
    </location>
</feature>
<feature type="domain" description="Poly(A) RNA polymerase mitochondrial-like central palm" evidence="5">
    <location>
        <begin position="1212"/>
        <end position="1316"/>
    </location>
</feature>
<evidence type="ECO:0000313" key="6">
    <source>
        <dbReference type="EMBL" id="KAL2642470.1"/>
    </source>
</evidence>
<feature type="compositionally biased region" description="Basic and acidic residues" evidence="3">
    <location>
        <begin position="175"/>
        <end position="191"/>
    </location>
</feature>
<dbReference type="Proteomes" id="UP001605036">
    <property type="component" value="Unassembled WGS sequence"/>
</dbReference>
<comment type="caution">
    <text evidence="6">The sequence shown here is derived from an EMBL/GenBank/DDBJ whole genome shotgun (WGS) entry which is preliminary data.</text>
</comment>
<feature type="region of interest" description="Disordered" evidence="3">
    <location>
        <begin position="137"/>
        <end position="192"/>
    </location>
</feature>
<feature type="compositionally biased region" description="Pro residues" evidence="3">
    <location>
        <begin position="1059"/>
        <end position="1070"/>
    </location>
</feature>
<feature type="domain" description="PAP-associated" evidence="4">
    <location>
        <begin position="1467"/>
        <end position="1520"/>
    </location>
</feature>
<dbReference type="InterPro" id="IPR054708">
    <property type="entry name" value="MTPAP-like_central"/>
</dbReference>
<dbReference type="Pfam" id="PF03828">
    <property type="entry name" value="PAP_assoc"/>
    <property type="match status" value="1"/>
</dbReference>
<evidence type="ECO:0000256" key="2">
    <source>
        <dbReference type="ARBA" id="ARBA00022842"/>
    </source>
</evidence>
<feature type="compositionally biased region" description="Basic residues" evidence="3">
    <location>
        <begin position="157"/>
        <end position="167"/>
    </location>
</feature>
<keyword evidence="7" id="KW-1185">Reference proteome</keyword>
<feature type="compositionally biased region" description="Basic and acidic residues" evidence="3">
    <location>
        <begin position="610"/>
        <end position="624"/>
    </location>
</feature>
<evidence type="ECO:0008006" key="8">
    <source>
        <dbReference type="Google" id="ProtNLM"/>
    </source>
</evidence>
<feature type="compositionally biased region" description="Basic and acidic residues" evidence="3">
    <location>
        <begin position="1"/>
        <end position="19"/>
    </location>
</feature>
<evidence type="ECO:0000259" key="4">
    <source>
        <dbReference type="Pfam" id="PF03828"/>
    </source>
</evidence>
<feature type="region of interest" description="Disordered" evidence="3">
    <location>
        <begin position="1029"/>
        <end position="1117"/>
    </location>
</feature>
<evidence type="ECO:0000256" key="1">
    <source>
        <dbReference type="ARBA" id="ARBA00022723"/>
    </source>
</evidence>
<feature type="compositionally biased region" description="Basic residues" evidence="3">
    <location>
        <begin position="353"/>
        <end position="363"/>
    </location>
</feature>
<dbReference type="InterPro" id="IPR002058">
    <property type="entry name" value="PAP_assoc"/>
</dbReference>
<keyword evidence="1" id="KW-0479">Metal-binding</keyword>
<dbReference type="InterPro" id="IPR045862">
    <property type="entry name" value="Trf4-like"/>
</dbReference>
<dbReference type="SUPFAM" id="SSF81301">
    <property type="entry name" value="Nucleotidyltransferase"/>
    <property type="match status" value="1"/>
</dbReference>